<proteinExistence type="predicted"/>
<accession>A0A0E9QV62</accession>
<evidence type="ECO:0000313" key="1">
    <source>
        <dbReference type="EMBL" id="JAH20836.1"/>
    </source>
</evidence>
<name>A0A0E9QV62_ANGAN</name>
<reference evidence="1" key="2">
    <citation type="journal article" date="2015" name="Fish Shellfish Immunol.">
        <title>Early steps in the European eel (Anguilla anguilla)-Vibrio vulnificus interaction in the gills: Role of the RtxA13 toxin.</title>
        <authorList>
            <person name="Callol A."/>
            <person name="Pajuelo D."/>
            <person name="Ebbesson L."/>
            <person name="Teles M."/>
            <person name="MacKenzie S."/>
            <person name="Amaro C."/>
        </authorList>
    </citation>
    <scope>NUCLEOTIDE SEQUENCE</scope>
</reference>
<protein>
    <submittedName>
        <fullName evidence="1">Uncharacterized protein</fullName>
    </submittedName>
</protein>
<dbReference type="EMBL" id="GBXM01087741">
    <property type="protein sequence ID" value="JAH20836.1"/>
    <property type="molecule type" value="Transcribed_RNA"/>
</dbReference>
<organism evidence="1">
    <name type="scientific">Anguilla anguilla</name>
    <name type="common">European freshwater eel</name>
    <name type="synonym">Muraena anguilla</name>
    <dbReference type="NCBI Taxonomy" id="7936"/>
    <lineage>
        <taxon>Eukaryota</taxon>
        <taxon>Metazoa</taxon>
        <taxon>Chordata</taxon>
        <taxon>Craniata</taxon>
        <taxon>Vertebrata</taxon>
        <taxon>Euteleostomi</taxon>
        <taxon>Actinopterygii</taxon>
        <taxon>Neopterygii</taxon>
        <taxon>Teleostei</taxon>
        <taxon>Anguilliformes</taxon>
        <taxon>Anguillidae</taxon>
        <taxon>Anguilla</taxon>
    </lineage>
</organism>
<reference evidence="1" key="1">
    <citation type="submission" date="2014-11" db="EMBL/GenBank/DDBJ databases">
        <authorList>
            <person name="Amaro Gonzalez C."/>
        </authorList>
    </citation>
    <scope>NUCLEOTIDE SEQUENCE</scope>
</reference>
<sequence>MAQLLRQRCAIYEALTGGYSMSYLRYKEDISIIP</sequence>
<dbReference type="AlphaFoldDB" id="A0A0E9QV62"/>